<sequence>MTTPAPPPTEFAELDWNGKPLRLEYQRVAGPDQAPTVVFLHEGLGSVAIWRDFPARFCQANALHGLVYSRYGYGRSTPRPHDERWQPDYLHQQAWDVLPALLAQLGIARPWLFGHSDGASIALLHAARFSAQIRGIIVEAPHITVEDKAIAGLLTARNAYSGGALRKALARLHDDVDSAFYAWNESWLNPAFRSWDIRAEVAQITTPLMAIQGEGDEYGTLEQVYGIQRLVPHTRLLVLPGVGHTPHRDQPELIIEEASRFLRDHS</sequence>
<keyword evidence="2" id="KW-0378">Hydrolase</keyword>
<dbReference type="PANTHER" id="PTHR43798">
    <property type="entry name" value="MONOACYLGLYCEROL LIPASE"/>
    <property type="match status" value="1"/>
</dbReference>
<dbReference type="Gene3D" id="3.40.50.1820">
    <property type="entry name" value="alpha/beta hydrolase"/>
    <property type="match status" value="1"/>
</dbReference>
<dbReference type="OrthoDB" id="135231at2"/>
<evidence type="ECO:0000313" key="3">
    <source>
        <dbReference type="Proteomes" id="UP000298438"/>
    </source>
</evidence>
<reference evidence="2 3" key="1">
    <citation type="submission" date="2019-03" db="EMBL/GenBank/DDBJ databases">
        <title>Draft Genome Sequence of Massilia arenosa sp. nov., a Novel Massilia Species Isolated from a Sandy-loam Maize Soil.</title>
        <authorList>
            <person name="Raths R."/>
            <person name="Peta V."/>
            <person name="Bucking H."/>
        </authorList>
    </citation>
    <scope>NUCLEOTIDE SEQUENCE [LARGE SCALE GENOMIC DNA]</scope>
    <source>
        <strain evidence="2 3">MC02</strain>
    </source>
</reference>
<dbReference type="RefSeq" id="WP_135208722.1">
    <property type="nucleotide sequence ID" value="NZ_SPVF01000237.1"/>
</dbReference>
<protein>
    <submittedName>
        <fullName evidence="2">Alpha/beta hydrolase</fullName>
    </submittedName>
</protein>
<name>A0A4Y9S0P0_9BURK</name>
<dbReference type="AlphaFoldDB" id="A0A4Y9S0P0"/>
<evidence type="ECO:0000313" key="2">
    <source>
        <dbReference type="EMBL" id="TFW14894.1"/>
    </source>
</evidence>
<comment type="caution">
    <text evidence="2">The sequence shown here is derived from an EMBL/GenBank/DDBJ whole genome shotgun (WGS) entry which is preliminary data.</text>
</comment>
<dbReference type="Proteomes" id="UP000298438">
    <property type="component" value="Unassembled WGS sequence"/>
</dbReference>
<dbReference type="PANTHER" id="PTHR43798:SF33">
    <property type="entry name" value="HYDROLASE, PUTATIVE (AFU_ORTHOLOGUE AFUA_2G14860)-RELATED"/>
    <property type="match status" value="1"/>
</dbReference>
<dbReference type="SUPFAM" id="SSF53474">
    <property type="entry name" value="alpha/beta-Hydrolases"/>
    <property type="match status" value="1"/>
</dbReference>
<keyword evidence="3" id="KW-1185">Reference proteome</keyword>
<dbReference type="GO" id="GO:0016020">
    <property type="term" value="C:membrane"/>
    <property type="evidence" value="ECO:0007669"/>
    <property type="project" value="TreeGrafter"/>
</dbReference>
<feature type="domain" description="AB hydrolase-1" evidence="1">
    <location>
        <begin position="37"/>
        <end position="256"/>
    </location>
</feature>
<dbReference type="InterPro" id="IPR050266">
    <property type="entry name" value="AB_hydrolase_sf"/>
</dbReference>
<dbReference type="EMBL" id="SPVF01000237">
    <property type="protein sequence ID" value="TFW14894.1"/>
    <property type="molecule type" value="Genomic_DNA"/>
</dbReference>
<dbReference type="InterPro" id="IPR029058">
    <property type="entry name" value="AB_hydrolase_fold"/>
</dbReference>
<evidence type="ECO:0000259" key="1">
    <source>
        <dbReference type="Pfam" id="PF12697"/>
    </source>
</evidence>
<proteinExistence type="predicted"/>
<gene>
    <name evidence="2" type="ORF">E4L96_18670</name>
</gene>
<dbReference type="Pfam" id="PF12697">
    <property type="entry name" value="Abhydrolase_6"/>
    <property type="match status" value="1"/>
</dbReference>
<organism evidence="2 3">
    <name type="scientific">Zemynaea arenosa</name>
    <dbReference type="NCBI Taxonomy" id="2561931"/>
    <lineage>
        <taxon>Bacteria</taxon>
        <taxon>Pseudomonadati</taxon>
        <taxon>Pseudomonadota</taxon>
        <taxon>Betaproteobacteria</taxon>
        <taxon>Burkholderiales</taxon>
        <taxon>Oxalobacteraceae</taxon>
        <taxon>Telluria group</taxon>
        <taxon>Zemynaea</taxon>
    </lineage>
</organism>
<dbReference type="InterPro" id="IPR000073">
    <property type="entry name" value="AB_hydrolase_1"/>
</dbReference>
<accession>A0A4Y9S0P0</accession>
<dbReference type="GO" id="GO:0016787">
    <property type="term" value="F:hydrolase activity"/>
    <property type="evidence" value="ECO:0007669"/>
    <property type="project" value="UniProtKB-KW"/>
</dbReference>